<evidence type="ECO:0000259" key="7">
    <source>
        <dbReference type="PROSITE" id="PS50059"/>
    </source>
</evidence>
<keyword evidence="4 5" id="KW-0413">Isomerase</keyword>
<comment type="similarity">
    <text evidence="2 6">Belongs to the FKBP-type PPIase family.</text>
</comment>
<evidence type="ECO:0000256" key="2">
    <source>
        <dbReference type="ARBA" id="ARBA00006577"/>
    </source>
</evidence>
<dbReference type="PANTHER" id="PTHR43811">
    <property type="entry name" value="FKBP-TYPE PEPTIDYL-PROLYL CIS-TRANS ISOMERASE FKPA"/>
    <property type="match status" value="1"/>
</dbReference>
<feature type="domain" description="PPIase FKBP-type" evidence="7">
    <location>
        <begin position="199"/>
        <end position="299"/>
    </location>
</feature>
<dbReference type="Pfam" id="PF00254">
    <property type="entry name" value="FKBP_C"/>
    <property type="match status" value="1"/>
</dbReference>
<evidence type="ECO:0000256" key="4">
    <source>
        <dbReference type="ARBA" id="ARBA00023235"/>
    </source>
</evidence>
<accession>A0ABW4ZJL4</accession>
<dbReference type="GO" id="GO:0003755">
    <property type="term" value="F:peptidyl-prolyl cis-trans isomerase activity"/>
    <property type="evidence" value="ECO:0007669"/>
    <property type="project" value="UniProtKB-EC"/>
</dbReference>
<gene>
    <name evidence="8" type="ORF">ACFSJU_06690</name>
</gene>
<dbReference type="SUPFAM" id="SSF54534">
    <property type="entry name" value="FKBP-like"/>
    <property type="match status" value="2"/>
</dbReference>
<evidence type="ECO:0000313" key="8">
    <source>
        <dbReference type="EMBL" id="MFD2162074.1"/>
    </source>
</evidence>
<evidence type="ECO:0000256" key="1">
    <source>
        <dbReference type="ARBA" id="ARBA00000971"/>
    </source>
</evidence>
<organism evidence="8 9">
    <name type="scientific">Paradesertivirga mongoliensis</name>
    <dbReference type="NCBI Taxonomy" id="2100740"/>
    <lineage>
        <taxon>Bacteria</taxon>
        <taxon>Pseudomonadati</taxon>
        <taxon>Bacteroidota</taxon>
        <taxon>Sphingobacteriia</taxon>
        <taxon>Sphingobacteriales</taxon>
        <taxon>Sphingobacteriaceae</taxon>
        <taxon>Paradesertivirga</taxon>
    </lineage>
</organism>
<evidence type="ECO:0000256" key="3">
    <source>
        <dbReference type="ARBA" id="ARBA00023110"/>
    </source>
</evidence>
<evidence type="ECO:0000256" key="5">
    <source>
        <dbReference type="PROSITE-ProRule" id="PRU00277"/>
    </source>
</evidence>
<evidence type="ECO:0000313" key="9">
    <source>
        <dbReference type="Proteomes" id="UP001597387"/>
    </source>
</evidence>
<dbReference type="PANTHER" id="PTHR43811:SF19">
    <property type="entry name" value="39 KDA FK506-BINDING NUCLEAR PROTEIN"/>
    <property type="match status" value="1"/>
</dbReference>
<dbReference type="InterPro" id="IPR046357">
    <property type="entry name" value="PPIase_dom_sf"/>
</dbReference>
<sequence>MKKNLVVLGFAVLTLAGCKQFKKGPGDLQYIIHEDKEGATVKEGDFLAIHFIQKTEEDSILTSTYDTERVALIPQQKAAFKGDIYDGLAMLSEGDSATFKISIDSMVAKGMPKPTNTKGKHMLFTIKLEKVIPKGKLTDPEFQAKVEQFYKAEIEKAKNKEAGNISGYISSHDLKPTVTASGLQYVIKKQGTGPKAAVGDTVKLDYTGMFLSGKAFDSSIKAIAQKANIYNAQRPYEPMKVAAGLNGTIPGFDEALLLFPKGTKATIIIPSKLAYGEQGNQGIPPYMPIVFDIEVVDIIKAKPGSAPAQPMQIPGMPQQ</sequence>
<keyword evidence="3 5" id="KW-0697">Rotamase</keyword>
<keyword evidence="9" id="KW-1185">Reference proteome</keyword>
<name>A0ABW4ZJL4_9SPHI</name>
<evidence type="ECO:0000256" key="6">
    <source>
        <dbReference type="RuleBase" id="RU003915"/>
    </source>
</evidence>
<dbReference type="InterPro" id="IPR001179">
    <property type="entry name" value="PPIase_FKBP_dom"/>
</dbReference>
<dbReference type="Proteomes" id="UP001597387">
    <property type="component" value="Unassembled WGS sequence"/>
</dbReference>
<comment type="catalytic activity">
    <reaction evidence="1 5 6">
        <text>[protein]-peptidylproline (omega=180) = [protein]-peptidylproline (omega=0)</text>
        <dbReference type="Rhea" id="RHEA:16237"/>
        <dbReference type="Rhea" id="RHEA-COMP:10747"/>
        <dbReference type="Rhea" id="RHEA-COMP:10748"/>
        <dbReference type="ChEBI" id="CHEBI:83833"/>
        <dbReference type="ChEBI" id="CHEBI:83834"/>
        <dbReference type="EC" id="5.2.1.8"/>
    </reaction>
</comment>
<dbReference type="PROSITE" id="PS51257">
    <property type="entry name" value="PROKAR_LIPOPROTEIN"/>
    <property type="match status" value="1"/>
</dbReference>
<reference evidence="9" key="1">
    <citation type="journal article" date="2019" name="Int. J. Syst. Evol. Microbiol.">
        <title>The Global Catalogue of Microorganisms (GCM) 10K type strain sequencing project: providing services to taxonomists for standard genome sequencing and annotation.</title>
        <authorList>
            <consortium name="The Broad Institute Genomics Platform"/>
            <consortium name="The Broad Institute Genome Sequencing Center for Infectious Disease"/>
            <person name="Wu L."/>
            <person name="Ma J."/>
        </authorList>
    </citation>
    <scope>NUCLEOTIDE SEQUENCE [LARGE SCALE GENOMIC DNA]</scope>
    <source>
        <strain evidence="9">KCTC 42217</strain>
    </source>
</reference>
<protein>
    <recommendedName>
        <fullName evidence="6">Peptidyl-prolyl cis-trans isomerase</fullName>
        <ecNumber evidence="6">5.2.1.8</ecNumber>
    </recommendedName>
</protein>
<dbReference type="Gene3D" id="3.10.50.40">
    <property type="match status" value="2"/>
</dbReference>
<proteinExistence type="inferred from homology"/>
<comment type="caution">
    <text evidence="8">The sequence shown here is derived from an EMBL/GenBank/DDBJ whole genome shotgun (WGS) entry which is preliminary data.</text>
</comment>
<dbReference type="PROSITE" id="PS50059">
    <property type="entry name" value="FKBP_PPIASE"/>
    <property type="match status" value="1"/>
</dbReference>
<dbReference type="EC" id="5.2.1.8" evidence="6"/>
<dbReference type="RefSeq" id="WP_255897924.1">
    <property type="nucleotide sequence ID" value="NZ_JAFMZO010000001.1"/>
</dbReference>
<dbReference type="EMBL" id="JBHUHZ010000001">
    <property type="protein sequence ID" value="MFD2162074.1"/>
    <property type="molecule type" value="Genomic_DNA"/>
</dbReference>